<dbReference type="SUPFAM" id="SSF56574">
    <property type="entry name" value="Serpins"/>
    <property type="match status" value="2"/>
</dbReference>
<comment type="function">
    <text evidence="1">Probable serine protease inhibitor.</text>
</comment>
<accession>A0AAU2V2U5</accession>
<dbReference type="Gene3D" id="3.30.497.10">
    <property type="entry name" value="Antithrombin, subunit I, domain 2"/>
    <property type="match status" value="2"/>
</dbReference>
<dbReference type="InterPro" id="IPR042178">
    <property type="entry name" value="Serpin_sf_1"/>
</dbReference>
<organism evidence="3">
    <name type="scientific">Streptomyces sp. NBC_00003</name>
    <dbReference type="NCBI Taxonomy" id="2903608"/>
    <lineage>
        <taxon>Bacteria</taxon>
        <taxon>Bacillati</taxon>
        <taxon>Actinomycetota</taxon>
        <taxon>Actinomycetes</taxon>
        <taxon>Kitasatosporales</taxon>
        <taxon>Streptomycetaceae</taxon>
        <taxon>Streptomyces</taxon>
    </lineage>
</organism>
<sequence length="395" mass="40777">MASRAAAIEAANALTARWGSNHAGTAGTVFSAAGVWPLLALLAAGAHGPARGELADAVGLRPEDAAACAREFLAHVGGIPGVHAATGLWTRRTLPLCPEWSAELPPGAHGVLTSDPATDRKALDAWASEHTGGLIEAMPVAVDEGTELILAAAQAVRTRWIQPFRAFPVRPGSGPWAGRELAGLGRSTSLLDRVAVAETAHGPLTVLKVLGDTGVDVHLLLGDEELTAGQVLAGGVDVLAGRCPVVPGDRLLHGAVGPGLTVQNVRSRAREPQLAVTTVPFDLSAEHDLLASARLFGLATASDLSSGHFDGISADPLAIGSARQAARATFGELGFRSGTVTAVAMAPGGIPAPPPYVVRRIEAVYDRPFGFLAVHRTSRLVLTAGWVTEPTPWVW</sequence>
<dbReference type="InterPro" id="IPR036186">
    <property type="entry name" value="Serpin_sf"/>
</dbReference>
<dbReference type="Pfam" id="PF00079">
    <property type="entry name" value="Serpin"/>
    <property type="match status" value="1"/>
</dbReference>
<evidence type="ECO:0000256" key="1">
    <source>
        <dbReference type="ARBA" id="ARBA00049586"/>
    </source>
</evidence>
<dbReference type="AlphaFoldDB" id="A0AAU2V2U5"/>
<gene>
    <name evidence="3" type="ORF">OG549_14070</name>
</gene>
<dbReference type="GO" id="GO:0004867">
    <property type="term" value="F:serine-type endopeptidase inhibitor activity"/>
    <property type="evidence" value="ECO:0007669"/>
    <property type="project" value="InterPro"/>
</dbReference>
<dbReference type="GO" id="GO:0005615">
    <property type="term" value="C:extracellular space"/>
    <property type="evidence" value="ECO:0007669"/>
    <property type="project" value="InterPro"/>
</dbReference>
<dbReference type="PANTHER" id="PTHR11461">
    <property type="entry name" value="SERINE PROTEASE INHIBITOR, SERPIN"/>
    <property type="match status" value="1"/>
</dbReference>
<protein>
    <submittedName>
        <fullName evidence="3">Proteinase inhibitor I4 serpin</fullName>
    </submittedName>
</protein>
<evidence type="ECO:0000259" key="2">
    <source>
        <dbReference type="Pfam" id="PF00079"/>
    </source>
</evidence>
<name>A0AAU2V2U5_9ACTN</name>
<dbReference type="EMBL" id="CP108318">
    <property type="protein sequence ID" value="WTW61692.1"/>
    <property type="molecule type" value="Genomic_DNA"/>
</dbReference>
<dbReference type="InterPro" id="IPR023796">
    <property type="entry name" value="Serpin_dom"/>
</dbReference>
<evidence type="ECO:0000313" key="3">
    <source>
        <dbReference type="EMBL" id="WTW61692.1"/>
    </source>
</evidence>
<proteinExistence type="predicted"/>
<feature type="domain" description="Serpin" evidence="2">
    <location>
        <begin position="24"/>
        <end position="166"/>
    </location>
</feature>
<dbReference type="InterPro" id="IPR000215">
    <property type="entry name" value="Serpin_fam"/>
</dbReference>
<dbReference type="PANTHER" id="PTHR11461:SF209">
    <property type="entry name" value="SERPIN-Z8-RELATED"/>
    <property type="match status" value="1"/>
</dbReference>
<reference evidence="3" key="1">
    <citation type="submission" date="2022-10" db="EMBL/GenBank/DDBJ databases">
        <title>The complete genomes of actinobacterial strains from the NBC collection.</title>
        <authorList>
            <person name="Joergensen T.S."/>
            <person name="Alvarez Arevalo M."/>
            <person name="Sterndorff E.B."/>
            <person name="Faurdal D."/>
            <person name="Vuksanovic O."/>
            <person name="Mourched A.-S."/>
            <person name="Charusanti P."/>
            <person name="Shaw S."/>
            <person name="Blin K."/>
            <person name="Weber T."/>
        </authorList>
    </citation>
    <scope>NUCLEOTIDE SEQUENCE</scope>
    <source>
        <strain evidence="3">NBC_00003</strain>
    </source>
</reference>